<dbReference type="PANTHER" id="PTHR43591:SF24">
    <property type="entry name" value="2-METHOXY-6-POLYPRENYL-1,4-BENZOQUINOL METHYLASE, MITOCHONDRIAL"/>
    <property type="match status" value="1"/>
</dbReference>
<dbReference type="Pfam" id="PF13489">
    <property type="entry name" value="Methyltransf_23"/>
    <property type="match status" value="1"/>
</dbReference>
<protein>
    <recommendedName>
        <fullName evidence="4">Methyltransferase domain-containing protein</fullName>
    </recommendedName>
</protein>
<dbReference type="Gene3D" id="3.40.50.150">
    <property type="entry name" value="Vaccinia Virus protein VP39"/>
    <property type="match status" value="1"/>
</dbReference>
<dbReference type="CDD" id="cd02440">
    <property type="entry name" value="AdoMet_MTases"/>
    <property type="match status" value="1"/>
</dbReference>
<dbReference type="SUPFAM" id="SSF53335">
    <property type="entry name" value="S-adenosyl-L-methionine-dependent methyltransferases"/>
    <property type="match status" value="1"/>
</dbReference>
<evidence type="ECO:0008006" key="4">
    <source>
        <dbReference type="Google" id="ProtNLM"/>
    </source>
</evidence>
<accession>A0AAW0QAM4</accession>
<dbReference type="PANTHER" id="PTHR43591">
    <property type="entry name" value="METHYLTRANSFERASE"/>
    <property type="match status" value="1"/>
</dbReference>
<reference evidence="2 3" key="1">
    <citation type="submission" date="2023-01" db="EMBL/GenBank/DDBJ databases">
        <title>Analysis of 21 Apiospora genomes using comparative genomics revels a genus with tremendous synthesis potential of carbohydrate active enzymes and secondary metabolites.</title>
        <authorList>
            <person name="Sorensen T."/>
        </authorList>
    </citation>
    <scope>NUCLEOTIDE SEQUENCE [LARGE SCALE GENOMIC DNA]</scope>
    <source>
        <strain evidence="2 3">CBS 117206</strain>
    </source>
</reference>
<dbReference type="AlphaFoldDB" id="A0AAW0QAM4"/>
<name>A0AAW0QAM4_9PEZI</name>
<sequence>MSEPKTQFGHTKEDELDISLALVSPRGSIANLKDFATESAGPEVGATDDLHLWPDIESDDSGIEDSYYAKKERTSRPDSATASPKLLRNFRSRLKRLHIQTVIQHELSIEVHAGRLYLAPVTNPRRVLDIGTGSGEWALDFGKNTLSHLLPSDCTTPSFRASKLILSGKARQNPASSVLGVDLVAVKAPPTEPNCSFCIGDVEEDWQFASGKFDYIYARSLARKFSNTRRYMASVYANLNPGGFVEFQEWVTELRSANNSLDGTALQKWNRGMLQGSPPHLTVYFSEEPMLTLQLAMKQIGQELDFINGYPSMLEKAGFVNITERRYPVPVTCWAPGKRLQKIGGLMRQNTAVVLDMYADTIFGGVLVL</sequence>
<organism evidence="2 3">
    <name type="scientific">Apiospora kogelbergensis</name>
    <dbReference type="NCBI Taxonomy" id="1337665"/>
    <lineage>
        <taxon>Eukaryota</taxon>
        <taxon>Fungi</taxon>
        <taxon>Dikarya</taxon>
        <taxon>Ascomycota</taxon>
        <taxon>Pezizomycotina</taxon>
        <taxon>Sordariomycetes</taxon>
        <taxon>Xylariomycetidae</taxon>
        <taxon>Amphisphaeriales</taxon>
        <taxon>Apiosporaceae</taxon>
        <taxon>Apiospora</taxon>
    </lineage>
</organism>
<evidence type="ECO:0000313" key="2">
    <source>
        <dbReference type="EMBL" id="KAK8097332.1"/>
    </source>
</evidence>
<comment type="similarity">
    <text evidence="1">Belongs to the methyltransferase superfamily. LaeA methyltransferase family.</text>
</comment>
<gene>
    <name evidence="2" type="ORF">PG999_013276</name>
</gene>
<dbReference type="InterPro" id="IPR029063">
    <property type="entry name" value="SAM-dependent_MTases_sf"/>
</dbReference>
<dbReference type="EMBL" id="JAQQWP010000010">
    <property type="protein sequence ID" value="KAK8097332.1"/>
    <property type="molecule type" value="Genomic_DNA"/>
</dbReference>
<keyword evidence="3" id="KW-1185">Reference proteome</keyword>
<dbReference type="Proteomes" id="UP001392437">
    <property type="component" value="Unassembled WGS sequence"/>
</dbReference>
<dbReference type="GO" id="GO:0008168">
    <property type="term" value="F:methyltransferase activity"/>
    <property type="evidence" value="ECO:0007669"/>
    <property type="project" value="TreeGrafter"/>
</dbReference>
<proteinExistence type="inferred from homology"/>
<evidence type="ECO:0000256" key="1">
    <source>
        <dbReference type="ARBA" id="ARBA00038158"/>
    </source>
</evidence>
<evidence type="ECO:0000313" key="3">
    <source>
        <dbReference type="Proteomes" id="UP001392437"/>
    </source>
</evidence>
<comment type="caution">
    <text evidence="2">The sequence shown here is derived from an EMBL/GenBank/DDBJ whole genome shotgun (WGS) entry which is preliminary data.</text>
</comment>